<evidence type="ECO:0000313" key="5">
    <source>
        <dbReference type="EMBL" id="WKD48895.1"/>
    </source>
</evidence>
<protein>
    <submittedName>
        <fullName evidence="5">Tetratricopeptide repeat protein</fullName>
    </submittedName>
</protein>
<evidence type="ECO:0000259" key="4">
    <source>
        <dbReference type="Pfam" id="PF13529"/>
    </source>
</evidence>
<dbReference type="InterPro" id="IPR019734">
    <property type="entry name" value="TPR_rpt"/>
</dbReference>
<dbReference type="InterPro" id="IPR039564">
    <property type="entry name" value="Peptidase_C39-like"/>
</dbReference>
<accession>A0ABY9E8X6</accession>
<dbReference type="InterPro" id="IPR011990">
    <property type="entry name" value="TPR-like_helical_dom_sf"/>
</dbReference>
<keyword evidence="2 3" id="KW-0802">TPR repeat</keyword>
<dbReference type="EMBL" id="CP098023">
    <property type="protein sequence ID" value="WKD48895.1"/>
    <property type="molecule type" value="Genomic_DNA"/>
</dbReference>
<sequence length="1664" mass="192739">MELQYDDETARPTHEQLDNYSNLCKRGLYLDALDTAERDFGPLHNWQHSELRIIAVKALSNLGLRRSADAIIFRSWRRNRREPKILPYYLQATLARRGPLAAWEAYRQLEQAGFPEDADRAFLQCIEAELLSRYRDFASADRCLREAEALDNSNWVRLRRAHLLLDSDQHQQALEFSEQLHHEDPDYLAAVHCYAGILQCNDQPRRALALLQPYWEKSQSLPLGRQLCQLAIELRQSDTALNCLEKMERLMVRGCPKHLRREQDNLWADYHCTRGDYDAALPYLEQKSFYHQRISESIRKRGDKSERRILELPYIQQRHMTCAPASMAAVQRFWGQAADQDEIAEAICYNGTSNYDERAWLEKQGWRTIEFDLNFPQLKQLIDREIPVLLSTVEPGSAHLQVIAGYDRATGTYLLRDPSHPRLQEILIEESERYYAASGPRCTAAVPAKEAQRLEGLQLRSAPLYDDSFQLQRQLKKHDHAAACAIADKMQTRDARHRLTLRAQLDLAYYVQDDGRILQLTEQLLEQFPDDINLQLAKIQTLSRLDAATESLNYMEALEKNSEAHFLIRSHLADSLRFDHRNDERVEKLLSNLLRRNPLHPQTLYARAGHLWDRGEYESACTLYRFVTCLEETWEGYADSYFKAERFLRRTDTALEFLRDRFRRFGKKSSGPAISLFHALDALNRAEEGLEILHTGIELRSQDGDLMLFTARRLLYLNRAAEAEALAGKAKPFANKSHHLALVAEIHADRQRRDKAIALWQQVLQTEPLNYDACNTIVRLYTEQDQYNQAIDFLDRKIETYPGNYRLQRMRLTWLADDEVERIEDCCRQLIDSHPDDNWAYVRLAHLCTQRARLDEALEYAREATRISRTDTDAWVQLGQVYQLRQQSDAATGAFKQAIGHSCDCTSAFAPLLQSAHGLEEKRELLAFIYGELMRQVSYGDGVLAYQDIAREWLPVDELLKFLHLALQQRPDLWQCWLALANGYRQQGNLVQAQATLLTAIKRFPLLPRLHLELAEVQRLRGDLPAAEARLCQALELNPDWADLHNNLAELLEYQGKYSQAMETLEAAIQRLPRDPVPRGYLADLLWRRGERQRAVDEIGKCIELSPFYGWAWRKFFQWSRELGDVQVPGRRMAEARRNFPNSAMLVGIDAEFREDPRERAQLLAAFADNQPHTIEIVERYIEALAECGEFERACTLCGADYWRGKIPLEIRTSRALLARQQGKRGQALKEIREVTAAAPYHYEGWRLLANWALEWGEKDSAREALQQCRALHPNDASVLTFVAEGLQKLEAGEKEILPLLERAFEAEPSNQYNGLTYLDLLIESRDWPRAREVVDLIKQHGEDAFVLTRELQICAAEERESDALLALWERLLQHRDSNDWVIRTGWQVLVGGKLKQAAAERIEALRAQDKTLHPYAGYRFAKYQLLQFGKRRFERQFRKLTQADAFTQRSLECYLDQLLRRDEKPSGSFVDRLESLIAGNPVNWGTYGMLLFRQGQWYRAKNWFSNWRQQAELQAWILYFASLSFRQSGDYGTGREIMAEAYQLPDDNLRGDIICIHTIDRMLEGDLEAAELLEHAPLGDLDGFSSYALALSQVLSELGDGNFVDCYSEVSPKLRGAQHYFQQTGNAEIAKQWKRRLRARLKDGLQQTGLKKLFWLWRLSNHL</sequence>
<keyword evidence="1" id="KW-0677">Repeat</keyword>
<dbReference type="Gene3D" id="3.90.70.10">
    <property type="entry name" value="Cysteine proteinases"/>
    <property type="match status" value="1"/>
</dbReference>
<evidence type="ECO:0000256" key="3">
    <source>
        <dbReference type="PROSITE-ProRule" id="PRU00339"/>
    </source>
</evidence>
<dbReference type="PROSITE" id="PS50005">
    <property type="entry name" value="TPR"/>
    <property type="match status" value="1"/>
</dbReference>
<feature type="repeat" description="TPR" evidence="3">
    <location>
        <begin position="1042"/>
        <end position="1075"/>
    </location>
</feature>
<dbReference type="Gene3D" id="1.25.40.10">
    <property type="entry name" value="Tetratricopeptide repeat domain"/>
    <property type="match status" value="5"/>
</dbReference>
<gene>
    <name evidence="5" type="ORF">M8T91_13445</name>
</gene>
<dbReference type="Pfam" id="PF13432">
    <property type="entry name" value="TPR_16"/>
    <property type="match status" value="1"/>
</dbReference>
<organism evidence="5 6">
    <name type="scientific">Microbulbifer spongiae</name>
    <dbReference type="NCBI Taxonomy" id="2944933"/>
    <lineage>
        <taxon>Bacteria</taxon>
        <taxon>Pseudomonadati</taxon>
        <taxon>Pseudomonadota</taxon>
        <taxon>Gammaproteobacteria</taxon>
        <taxon>Cellvibrionales</taxon>
        <taxon>Microbulbiferaceae</taxon>
        <taxon>Microbulbifer</taxon>
    </lineage>
</organism>
<reference evidence="5 6" key="1">
    <citation type="submission" date="2022-05" db="EMBL/GenBank/DDBJ databases">
        <title>Microbulbifer sp. nov., isolated from sponge.</title>
        <authorList>
            <person name="Gao L."/>
        </authorList>
    </citation>
    <scope>NUCLEOTIDE SEQUENCE [LARGE SCALE GENOMIC DNA]</scope>
    <source>
        <strain evidence="5 6">MI-G</strain>
    </source>
</reference>
<dbReference type="Pfam" id="PF13529">
    <property type="entry name" value="Peptidase_C39_2"/>
    <property type="match status" value="1"/>
</dbReference>
<evidence type="ECO:0000256" key="2">
    <source>
        <dbReference type="ARBA" id="ARBA00022803"/>
    </source>
</evidence>
<dbReference type="Pfam" id="PF13181">
    <property type="entry name" value="TPR_8"/>
    <property type="match status" value="1"/>
</dbReference>
<dbReference type="PANTHER" id="PTHR44943">
    <property type="entry name" value="CELLULOSE SYNTHASE OPERON PROTEIN C"/>
    <property type="match status" value="1"/>
</dbReference>
<name>A0ABY9E8X6_9GAMM</name>
<dbReference type="SMART" id="SM00028">
    <property type="entry name" value="TPR"/>
    <property type="match status" value="11"/>
</dbReference>
<evidence type="ECO:0000313" key="6">
    <source>
        <dbReference type="Proteomes" id="UP001321520"/>
    </source>
</evidence>
<proteinExistence type="predicted"/>
<feature type="domain" description="Peptidase C39-like" evidence="4">
    <location>
        <begin position="311"/>
        <end position="418"/>
    </location>
</feature>
<dbReference type="PANTHER" id="PTHR44943:SF8">
    <property type="entry name" value="TPR REPEAT-CONTAINING PROTEIN MJ0263"/>
    <property type="match status" value="1"/>
</dbReference>
<evidence type="ECO:0000256" key="1">
    <source>
        <dbReference type="ARBA" id="ARBA00022737"/>
    </source>
</evidence>
<dbReference type="Proteomes" id="UP001321520">
    <property type="component" value="Chromosome"/>
</dbReference>
<dbReference type="RefSeq" id="WP_301414680.1">
    <property type="nucleotide sequence ID" value="NZ_CP098023.1"/>
</dbReference>
<dbReference type="InterPro" id="IPR051685">
    <property type="entry name" value="Ycf3/AcsC/BcsC/TPR_MFPF"/>
</dbReference>
<dbReference type="SUPFAM" id="SSF48452">
    <property type="entry name" value="TPR-like"/>
    <property type="match status" value="5"/>
</dbReference>
<keyword evidence="6" id="KW-1185">Reference proteome</keyword>
<dbReference type="Pfam" id="PF14559">
    <property type="entry name" value="TPR_19"/>
    <property type="match status" value="2"/>
</dbReference>